<evidence type="ECO:0008006" key="3">
    <source>
        <dbReference type="Google" id="ProtNLM"/>
    </source>
</evidence>
<dbReference type="EMBL" id="NEXF01000466">
    <property type="protein sequence ID" value="PSO06530.1"/>
    <property type="molecule type" value="Genomic_DNA"/>
</dbReference>
<accession>A0A2R6C6P6</accession>
<proteinExistence type="predicted"/>
<dbReference type="InterPro" id="IPR050407">
    <property type="entry name" value="Geranylgeranyl_reductase"/>
</dbReference>
<organism evidence="1 2">
    <name type="scientific">Candidatus Marsarchaeota G2 archaeon BE_D</name>
    <dbReference type="NCBI Taxonomy" id="1978158"/>
    <lineage>
        <taxon>Archaea</taxon>
        <taxon>Candidatus Marsarchaeota</taxon>
        <taxon>Candidatus Marsarchaeota group 2</taxon>
    </lineage>
</organism>
<reference evidence="1 2" key="1">
    <citation type="submission" date="2017-04" db="EMBL/GenBank/DDBJ databases">
        <title>Novel microbial lineages endemic to geothermal iron-oxide mats fill important gaps in the evolutionary history of Archaea.</title>
        <authorList>
            <person name="Jay Z.J."/>
            <person name="Beam J.P."/>
            <person name="Dlakic M."/>
            <person name="Rusch D.B."/>
            <person name="Kozubal M.A."/>
            <person name="Inskeep W.P."/>
        </authorList>
    </citation>
    <scope>NUCLEOTIDE SEQUENCE [LARGE SCALE GENOMIC DNA]</scope>
    <source>
        <strain evidence="1">BE_D</strain>
    </source>
</reference>
<dbReference type="SUPFAM" id="SSF51905">
    <property type="entry name" value="FAD/NAD(P)-binding domain"/>
    <property type="match status" value="1"/>
</dbReference>
<name>A0A2R6C6P6_9ARCH</name>
<protein>
    <recommendedName>
        <fullName evidence="3">FAD-binding domain-containing protein</fullName>
    </recommendedName>
</protein>
<dbReference type="Gene3D" id="3.50.50.60">
    <property type="entry name" value="FAD/NAD(P)-binding domain"/>
    <property type="match status" value="1"/>
</dbReference>
<dbReference type="Pfam" id="PF13450">
    <property type="entry name" value="NAD_binding_8"/>
    <property type="match status" value="1"/>
</dbReference>
<sequence>MNIFVVGGGPSGLLAAAKLSEAGFKVTVIEEHSKVGFPEHCTGIVRENFVNLVGYSDLKSIILAKYTGGYVSLELDDEIHHVDTGSIKAVMIDRPLYERVLSDYASCAGAKIMLGKPAKIVRAGDSYVVKFKDQVFKPDLIIGARGPRANPNLKVITGLQAYVLFPNSLEQGSLYVAFSRFFADFFGWVAPYGDGTLAKVGVASANKNLRWSLIKLGQTFLGVNYKVKTYFGGLVVIGTKELIPSTGGSNYVPIGDEAGLVKPLTGGGLDLGVLGVKNLVEDLRQGGLGLEKYRMWLRKSRVRLFEAQILRSILFNPRGINKILLTRLLKTQGLGNSLKQADFDDHVGAALKLISLYLRSSVEGFL</sequence>
<comment type="caution">
    <text evidence="1">The sequence shown here is derived from an EMBL/GenBank/DDBJ whole genome shotgun (WGS) entry which is preliminary data.</text>
</comment>
<dbReference type="AlphaFoldDB" id="A0A2R6C6P6"/>
<dbReference type="PANTHER" id="PTHR42685:SF21">
    <property type="entry name" value="DEHYDROGENASE (FLAVOPROTEIN)-LIKE PROTEIN"/>
    <property type="match status" value="1"/>
</dbReference>
<dbReference type="Proteomes" id="UP000242015">
    <property type="component" value="Unassembled WGS sequence"/>
</dbReference>
<evidence type="ECO:0000313" key="1">
    <source>
        <dbReference type="EMBL" id="PSO06530.1"/>
    </source>
</evidence>
<evidence type="ECO:0000313" key="2">
    <source>
        <dbReference type="Proteomes" id="UP000242015"/>
    </source>
</evidence>
<gene>
    <name evidence="1" type="ORF">B9Q04_15550</name>
</gene>
<dbReference type="PANTHER" id="PTHR42685">
    <property type="entry name" value="GERANYLGERANYL DIPHOSPHATE REDUCTASE"/>
    <property type="match status" value="1"/>
</dbReference>
<dbReference type="InterPro" id="IPR036188">
    <property type="entry name" value="FAD/NAD-bd_sf"/>
</dbReference>
<dbReference type="PRINTS" id="PR00420">
    <property type="entry name" value="RNGMNOXGNASE"/>
</dbReference>